<dbReference type="SMART" id="SM00408">
    <property type="entry name" value="IGc2"/>
    <property type="match status" value="2"/>
</dbReference>
<evidence type="ECO:0000256" key="3">
    <source>
        <dbReference type="ARBA" id="ARBA00022729"/>
    </source>
</evidence>
<dbReference type="SUPFAM" id="SSF48726">
    <property type="entry name" value="Immunoglobulin"/>
    <property type="match status" value="2"/>
</dbReference>
<dbReference type="InterPro" id="IPR003598">
    <property type="entry name" value="Ig_sub2"/>
</dbReference>
<feature type="compositionally biased region" description="Pro residues" evidence="9">
    <location>
        <begin position="173"/>
        <end position="189"/>
    </location>
</feature>
<comment type="caution">
    <text evidence="13">The sequence shown here is derived from an EMBL/GenBank/DDBJ whole genome shotgun (WGS) entry which is preliminary data.</text>
</comment>
<dbReference type="InterPro" id="IPR036179">
    <property type="entry name" value="Ig-like_dom_sf"/>
</dbReference>
<dbReference type="GO" id="GO:0005576">
    <property type="term" value="C:extracellular region"/>
    <property type="evidence" value="ECO:0007669"/>
    <property type="project" value="UniProtKB-SubCell"/>
</dbReference>
<keyword evidence="6" id="KW-0393">Immunoglobulin domain</keyword>
<feature type="chain" id="PRO_5020040077" description="Hemolin" evidence="10">
    <location>
        <begin position="20"/>
        <end position="353"/>
    </location>
</feature>
<proteinExistence type="inferred from homology"/>
<dbReference type="SMART" id="SM00409">
    <property type="entry name" value="IG"/>
    <property type="match status" value="2"/>
</dbReference>
<dbReference type="GO" id="GO:0005886">
    <property type="term" value="C:plasma membrane"/>
    <property type="evidence" value="ECO:0007669"/>
    <property type="project" value="TreeGrafter"/>
</dbReference>
<dbReference type="InterPro" id="IPR013098">
    <property type="entry name" value="Ig_I-set"/>
</dbReference>
<keyword evidence="3 10" id="KW-0732">Signal</keyword>
<dbReference type="GO" id="GO:0043025">
    <property type="term" value="C:neuronal cell body"/>
    <property type="evidence" value="ECO:0007669"/>
    <property type="project" value="TreeGrafter"/>
</dbReference>
<feature type="signal peptide" evidence="10">
    <location>
        <begin position="1"/>
        <end position="19"/>
    </location>
</feature>
<evidence type="ECO:0000256" key="7">
    <source>
        <dbReference type="ARBA" id="ARBA00061228"/>
    </source>
</evidence>
<evidence type="ECO:0000256" key="1">
    <source>
        <dbReference type="ARBA" id="ARBA00004613"/>
    </source>
</evidence>
<feature type="domain" description="Ig-like" evidence="11">
    <location>
        <begin position="52"/>
        <end position="145"/>
    </location>
</feature>
<keyword evidence="5" id="KW-0325">Glycoprotein</keyword>
<dbReference type="PROSITE" id="PS50900">
    <property type="entry name" value="PLAC"/>
    <property type="match status" value="1"/>
</dbReference>
<dbReference type="InterPro" id="IPR013783">
    <property type="entry name" value="Ig-like_fold"/>
</dbReference>
<dbReference type="GO" id="GO:0050808">
    <property type="term" value="P:synapse organization"/>
    <property type="evidence" value="ECO:0007669"/>
    <property type="project" value="TreeGrafter"/>
</dbReference>
<feature type="domain" description="Ig-like" evidence="11">
    <location>
        <begin position="203"/>
        <end position="290"/>
    </location>
</feature>
<evidence type="ECO:0000256" key="9">
    <source>
        <dbReference type="SAM" id="MobiDB-lite"/>
    </source>
</evidence>
<evidence type="ECO:0000256" key="8">
    <source>
        <dbReference type="ARBA" id="ARBA00068688"/>
    </source>
</evidence>
<evidence type="ECO:0000259" key="12">
    <source>
        <dbReference type="PROSITE" id="PS50900"/>
    </source>
</evidence>
<name>A0A4C1X7L6_EUMVA</name>
<comment type="similarity">
    <text evidence="7">Belongs to the hemolin family.</text>
</comment>
<keyword evidence="4" id="KW-1015">Disulfide bond</keyword>
<dbReference type="GO" id="GO:0030424">
    <property type="term" value="C:axon"/>
    <property type="evidence" value="ECO:0007669"/>
    <property type="project" value="TreeGrafter"/>
</dbReference>
<feature type="region of interest" description="Disordered" evidence="9">
    <location>
        <begin position="166"/>
        <end position="196"/>
    </location>
</feature>
<dbReference type="Pfam" id="PF07679">
    <property type="entry name" value="I-set"/>
    <property type="match status" value="1"/>
</dbReference>
<accession>A0A4C1X7L6</accession>
<dbReference type="PROSITE" id="PS50835">
    <property type="entry name" value="IG_LIKE"/>
    <property type="match status" value="2"/>
</dbReference>
<sequence length="353" mass="38051">MRTLGYALLAGVVAVAACATGLCRRPRVGVAARTPARARARPPNTVRCRAKPAESPAAISGEPAAVVVGELGRKLVLRCLAYGYPRPEITWYRGERGPMVPFFSQQYEARGNLLRIRSLDTDSVGEYACHAYNGVGSPATWKVVVKAEMPPGYNGDNPYLVAHDEEQATRGPPASPAEPPPPPPLPEEPPLFTGEAGTVRTSPVVVTHIVAESTTFGVGSELSLLCEVDGYPLPEVVWAKDGVRLAPGGRVQISEAHRLTIASLTAEDAGRYTCSARNEYSAHQDTVSVNVEGLSIPETCTDNPFFANCKLIVRSKFCKHVYYSNFCCRSCMEAGQLRPDEAPTASIAAWRRK</sequence>
<dbReference type="Gene3D" id="2.60.40.10">
    <property type="entry name" value="Immunoglobulins"/>
    <property type="match status" value="2"/>
</dbReference>
<dbReference type="PROSITE" id="PS51257">
    <property type="entry name" value="PROKAR_LIPOPROTEIN"/>
    <property type="match status" value="1"/>
</dbReference>
<evidence type="ECO:0000259" key="11">
    <source>
        <dbReference type="PROSITE" id="PS50835"/>
    </source>
</evidence>
<dbReference type="OrthoDB" id="5950222at2759"/>
<keyword evidence="14" id="KW-1185">Reference proteome</keyword>
<evidence type="ECO:0000256" key="2">
    <source>
        <dbReference type="ARBA" id="ARBA00022525"/>
    </source>
</evidence>
<dbReference type="PANTHER" id="PTHR45080:SF8">
    <property type="entry name" value="IG-LIKE DOMAIN-CONTAINING PROTEIN"/>
    <property type="match status" value="1"/>
</dbReference>
<evidence type="ECO:0000313" key="14">
    <source>
        <dbReference type="Proteomes" id="UP000299102"/>
    </source>
</evidence>
<evidence type="ECO:0000256" key="10">
    <source>
        <dbReference type="SAM" id="SignalP"/>
    </source>
</evidence>
<evidence type="ECO:0000313" key="13">
    <source>
        <dbReference type="EMBL" id="GBP58334.1"/>
    </source>
</evidence>
<dbReference type="InterPro" id="IPR003599">
    <property type="entry name" value="Ig_sub"/>
</dbReference>
<evidence type="ECO:0000256" key="5">
    <source>
        <dbReference type="ARBA" id="ARBA00023180"/>
    </source>
</evidence>
<dbReference type="EMBL" id="BGZK01000733">
    <property type="protein sequence ID" value="GBP58334.1"/>
    <property type="molecule type" value="Genomic_DNA"/>
</dbReference>
<dbReference type="Proteomes" id="UP000299102">
    <property type="component" value="Unassembled WGS sequence"/>
</dbReference>
<comment type="subcellular location">
    <subcellularLocation>
        <location evidence="1">Secreted</location>
    </subcellularLocation>
</comment>
<dbReference type="FunFam" id="2.60.40.10:FF:000032">
    <property type="entry name" value="palladin isoform X1"/>
    <property type="match status" value="1"/>
</dbReference>
<organism evidence="13 14">
    <name type="scientific">Eumeta variegata</name>
    <name type="common">Bagworm moth</name>
    <name type="synonym">Eumeta japonica</name>
    <dbReference type="NCBI Taxonomy" id="151549"/>
    <lineage>
        <taxon>Eukaryota</taxon>
        <taxon>Metazoa</taxon>
        <taxon>Ecdysozoa</taxon>
        <taxon>Arthropoda</taxon>
        <taxon>Hexapoda</taxon>
        <taxon>Insecta</taxon>
        <taxon>Pterygota</taxon>
        <taxon>Neoptera</taxon>
        <taxon>Endopterygota</taxon>
        <taxon>Lepidoptera</taxon>
        <taxon>Glossata</taxon>
        <taxon>Ditrysia</taxon>
        <taxon>Tineoidea</taxon>
        <taxon>Psychidae</taxon>
        <taxon>Oiketicinae</taxon>
        <taxon>Eumeta</taxon>
    </lineage>
</organism>
<dbReference type="Pfam" id="PF13927">
    <property type="entry name" value="Ig_3"/>
    <property type="match status" value="1"/>
</dbReference>
<dbReference type="GO" id="GO:0007156">
    <property type="term" value="P:homophilic cell adhesion via plasma membrane adhesion molecules"/>
    <property type="evidence" value="ECO:0007669"/>
    <property type="project" value="TreeGrafter"/>
</dbReference>
<keyword evidence="2" id="KW-0964">Secreted</keyword>
<dbReference type="InterPro" id="IPR007110">
    <property type="entry name" value="Ig-like_dom"/>
</dbReference>
<dbReference type="Pfam" id="PF08686">
    <property type="entry name" value="PLAC"/>
    <property type="match status" value="1"/>
</dbReference>
<dbReference type="InterPro" id="IPR050958">
    <property type="entry name" value="Cell_Adh-Cytoskel_Orgn"/>
</dbReference>
<reference evidence="13 14" key="1">
    <citation type="journal article" date="2019" name="Commun. Biol.">
        <title>The bagworm genome reveals a unique fibroin gene that provides high tensile strength.</title>
        <authorList>
            <person name="Kono N."/>
            <person name="Nakamura H."/>
            <person name="Ohtoshi R."/>
            <person name="Tomita M."/>
            <person name="Numata K."/>
            <person name="Arakawa K."/>
        </authorList>
    </citation>
    <scope>NUCLEOTIDE SEQUENCE [LARGE SCALE GENOMIC DNA]</scope>
</reference>
<dbReference type="GO" id="GO:0008046">
    <property type="term" value="F:axon guidance receptor activity"/>
    <property type="evidence" value="ECO:0007669"/>
    <property type="project" value="TreeGrafter"/>
</dbReference>
<dbReference type="PANTHER" id="PTHR45080">
    <property type="entry name" value="CONTACTIN 5"/>
    <property type="match status" value="1"/>
</dbReference>
<dbReference type="AlphaFoldDB" id="A0A4C1X7L6"/>
<protein>
    <recommendedName>
        <fullName evidence="8">Hemolin</fullName>
    </recommendedName>
</protein>
<feature type="domain" description="PLAC" evidence="12">
    <location>
        <begin position="296"/>
        <end position="335"/>
    </location>
</feature>
<evidence type="ECO:0000256" key="4">
    <source>
        <dbReference type="ARBA" id="ARBA00023157"/>
    </source>
</evidence>
<dbReference type="InterPro" id="IPR010909">
    <property type="entry name" value="PLAC"/>
</dbReference>
<evidence type="ECO:0000256" key="6">
    <source>
        <dbReference type="ARBA" id="ARBA00023319"/>
    </source>
</evidence>
<gene>
    <name evidence="13" type="primary">Ppn</name>
    <name evidence="13" type="ORF">EVAR_40899_1</name>
</gene>